<dbReference type="PANTHER" id="PTHR45266:SF3">
    <property type="entry name" value="OXALOACETATE DECARBOXYLASE ALPHA CHAIN"/>
    <property type="match status" value="1"/>
</dbReference>
<dbReference type="SUPFAM" id="SSF51230">
    <property type="entry name" value="Single hybrid motif"/>
    <property type="match status" value="1"/>
</dbReference>
<dbReference type="InterPro" id="IPR000089">
    <property type="entry name" value="Biotin_lipoyl"/>
</dbReference>
<dbReference type="EMBL" id="CP136920">
    <property type="protein sequence ID" value="WOO40204.1"/>
    <property type="molecule type" value="Genomic_DNA"/>
</dbReference>
<dbReference type="InterPro" id="IPR011053">
    <property type="entry name" value="Single_hybrid_motif"/>
</dbReference>
<dbReference type="CDD" id="cd06850">
    <property type="entry name" value="biotinyl_domain"/>
    <property type="match status" value="1"/>
</dbReference>
<reference evidence="4 5" key="1">
    <citation type="submission" date="2023-10" db="EMBL/GenBank/DDBJ databases">
        <title>Rubellicoccus peritrichatus gen. nov., sp. nov., isolated from an algae of coral reef tank.</title>
        <authorList>
            <person name="Luo J."/>
        </authorList>
    </citation>
    <scope>NUCLEOTIDE SEQUENCE [LARGE SCALE GENOMIC DNA]</scope>
    <source>
        <strain evidence="4 5">CR14</strain>
    </source>
</reference>
<feature type="compositionally biased region" description="Low complexity" evidence="2">
    <location>
        <begin position="45"/>
        <end position="57"/>
    </location>
</feature>
<proteinExistence type="predicted"/>
<gene>
    <name evidence="4" type="ORF">RZN69_16405</name>
</gene>
<dbReference type="Gene3D" id="2.40.50.100">
    <property type="match status" value="1"/>
</dbReference>
<dbReference type="RefSeq" id="WP_317832352.1">
    <property type="nucleotide sequence ID" value="NZ_CP136920.1"/>
</dbReference>
<evidence type="ECO:0000313" key="4">
    <source>
        <dbReference type="EMBL" id="WOO40204.1"/>
    </source>
</evidence>
<dbReference type="Pfam" id="PF00364">
    <property type="entry name" value="Biotin_lipoyl"/>
    <property type="match status" value="1"/>
</dbReference>
<dbReference type="Proteomes" id="UP001304300">
    <property type="component" value="Chromosome"/>
</dbReference>
<dbReference type="PANTHER" id="PTHR45266">
    <property type="entry name" value="OXALOACETATE DECARBOXYLASE ALPHA CHAIN"/>
    <property type="match status" value="1"/>
</dbReference>
<evidence type="ECO:0000313" key="5">
    <source>
        <dbReference type="Proteomes" id="UP001304300"/>
    </source>
</evidence>
<keyword evidence="5" id="KW-1185">Reference proteome</keyword>
<feature type="region of interest" description="Disordered" evidence="2">
    <location>
        <begin position="21"/>
        <end position="60"/>
    </location>
</feature>
<dbReference type="PROSITE" id="PS00188">
    <property type="entry name" value="BIOTIN"/>
    <property type="match status" value="1"/>
</dbReference>
<evidence type="ECO:0000256" key="1">
    <source>
        <dbReference type="ARBA" id="ARBA00023267"/>
    </source>
</evidence>
<evidence type="ECO:0000256" key="2">
    <source>
        <dbReference type="SAM" id="MobiDB-lite"/>
    </source>
</evidence>
<dbReference type="FunFam" id="2.40.50.100:FF:000003">
    <property type="entry name" value="Acetyl-CoA carboxylase biotin carboxyl carrier protein"/>
    <property type="match status" value="1"/>
</dbReference>
<protein>
    <submittedName>
        <fullName evidence="4">Biotin/lipoyl-containing protein</fullName>
    </submittedName>
</protein>
<dbReference type="InterPro" id="IPR050709">
    <property type="entry name" value="Biotin_Carboxyl_Carrier/Decarb"/>
</dbReference>
<dbReference type="KEGG" id="puo:RZN69_16405"/>
<organism evidence="4 5">
    <name type="scientific">Rubellicoccus peritrichatus</name>
    <dbReference type="NCBI Taxonomy" id="3080537"/>
    <lineage>
        <taxon>Bacteria</taxon>
        <taxon>Pseudomonadati</taxon>
        <taxon>Verrucomicrobiota</taxon>
        <taxon>Opitutia</taxon>
        <taxon>Puniceicoccales</taxon>
        <taxon>Cerasicoccaceae</taxon>
        <taxon>Rubellicoccus</taxon>
    </lineage>
</organism>
<evidence type="ECO:0000259" key="3">
    <source>
        <dbReference type="PROSITE" id="PS50968"/>
    </source>
</evidence>
<accession>A0AAQ3LDP0</accession>
<feature type="domain" description="Lipoyl-binding" evidence="3">
    <location>
        <begin position="49"/>
        <end position="129"/>
    </location>
</feature>
<dbReference type="PROSITE" id="PS50968">
    <property type="entry name" value="BIOTINYL_LIPOYL"/>
    <property type="match status" value="1"/>
</dbReference>
<dbReference type="AlphaFoldDB" id="A0AAQ3LDP0"/>
<keyword evidence="1" id="KW-0092">Biotin</keyword>
<sequence length="129" mass="13273">MKRLRITVEGKSYDVEVELLDEGTASPIPQPRVPASSTRVSEPIAVPKPAAAPKPAAGGDGDVKSPLAAVVISIDVAVGDTVEEGQKVFTLEAMKMNTLVSSPQAGKVEAIHVSVGSSVEEGQSLITIA</sequence>
<name>A0AAQ3LDP0_9BACT</name>
<dbReference type="InterPro" id="IPR001882">
    <property type="entry name" value="Biotin_BS"/>
</dbReference>